<dbReference type="PANTHER" id="PTHR40698">
    <property type="entry name" value="FLAGELLA-RELATED PROTEIN E-RELATED-RELATED"/>
    <property type="match status" value="1"/>
</dbReference>
<feature type="compositionally biased region" description="Acidic residues" evidence="3">
    <location>
        <begin position="42"/>
        <end position="57"/>
    </location>
</feature>
<feature type="transmembrane region" description="Helical" evidence="4">
    <location>
        <begin position="476"/>
        <end position="499"/>
    </location>
</feature>
<dbReference type="AlphaFoldDB" id="A0ABD5XMJ4"/>
<dbReference type="InterPro" id="IPR006752">
    <property type="entry name" value="Arch_fla_DE"/>
</dbReference>
<feature type="compositionally biased region" description="Acidic residues" evidence="3">
    <location>
        <begin position="316"/>
        <end position="328"/>
    </location>
</feature>
<keyword evidence="6" id="KW-0966">Cell projection</keyword>
<evidence type="ECO:0000313" key="6">
    <source>
        <dbReference type="EMBL" id="MFC7135871.1"/>
    </source>
</evidence>
<evidence type="ECO:0000256" key="1">
    <source>
        <dbReference type="ARBA" id="ARBA00004618"/>
    </source>
</evidence>
<keyword evidence="4" id="KW-0812">Transmembrane</keyword>
<dbReference type="Proteomes" id="UP001596368">
    <property type="component" value="Unassembled WGS sequence"/>
</dbReference>
<keyword evidence="6" id="KW-0969">Cilium</keyword>
<dbReference type="GO" id="GO:0097589">
    <property type="term" value="C:archaeal-type flagellum"/>
    <property type="evidence" value="ECO:0007669"/>
    <property type="project" value="UniProtKB-SubCell"/>
</dbReference>
<keyword evidence="4" id="KW-1133">Transmembrane helix</keyword>
<evidence type="ECO:0000259" key="5">
    <source>
        <dbReference type="Pfam" id="PF04659"/>
    </source>
</evidence>
<dbReference type="PANTHER" id="PTHR40698:SF1">
    <property type="entry name" value="FLAGELLA-RELATED PROTEIN D-RELATED"/>
    <property type="match status" value="1"/>
</dbReference>
<name>A0ABD5XMJ4_9EURY</name>
<sequence>MGLLTALSGAWVGGIPGADAGLLVSLGLLGASLLDRFRDGDDGPGDGDAGDDDDLLGGDDGAFGGGGGDAGGDGLGDLGGMDDWDEDDPFAGEDGGDDGVAELEKRVDDLENEVASLSSTVNTVRSENEEISGKVEDMGEDVRSLLDIYEMVTRGINPFVDDVQASDFGGDAGGFGLFDDAGGEEESEDDLDEDLASADAEGFFDEDLADDGLDDEMDDMGDMDDMDDLDEFDETADDEKFDDDLDGFEDEDDDTESDTMATDNGGGKSFSELKDEYESGDADWDDGAGAEPEPDDDGDDPLDALDTQPGTNGHDEADDLGFGDDPEPESTAGPTDPSRRAAGVDDDGGFEFVEEDDLSDEPAKPYLTSLPGDYVGDLMVMEWLEFLVEESTTTDAVRAVNYYRRVEWIDDEVADQLKGFLSGFGDIDRNLMDRPGTDHLDLDHHTRSLKYIMQLTDATAESVVIDRWPQLSGACMGLSVSASAGVVFLGVFLAVGIVYPAAANGFEQVTDARHDAADRALDRANTAVDVTDATYNTTTSTLTVNATNDGTTAVGVNDTTLLVDNSIPPTADVTTTVAGGVATDLWLPGETVTFEVDLAAAPNRTQVVVDHGVRDAVGVVEVA</sequence>
<feature type="compositionally biased region" description="Acidic residues" evidence="3">
    <location>
        <begin position="181"/>
        <end position="257"/>
    </location>
</feature>
<evidence type="ECO:0000256" key="2">
    <source>
        <dbReference type="ARBA" id="ARBA00022440"/>
    </source>
</evidence>
<reference evidence="6 7" key="1">
    <citation type="journal article" date="2019" name="Int. J. Syst. Evol. Microbiol.">
        <title>The Global Catalogue of Microorganisms (GCM) 10K type strain sequencing project: providing services to taxonomists for standard genome sequencing and annotation.</title>
        <authorList>
            <consortium name="The Broad Institute Genomics Platform"/>
            <consortium name="The Broad Institute Genome Sequencing Center for Infectious Disease"/>
            <person name="Wu L."/>
            <person name="Ma J."/>
        </authorList>
    </citation>
    <scope>NUCLEOTIDE SEQUENCE [LARGE SCALE GENOMIC DNA]</scope>
    <source>
        <strain evidence="6 7">DT92</strain>
    </source>
</reference>
<accession>A0ABD5XMJ4</accession>
<feature type="region of interest" description="Disordered" evidence="3">
    <location>
        <begin position="39"/>
        <end position="101"/>
    </location>
</feature>
<keyword evidence="6" id="KW-0282">Flagellum</keyword>
<comment type="caution">
    <text evidence="6">The sequence shown here is derived from an EMBL/GenBank/DDBJ whole genome shotgun (WGS) entry which is preliminary data.</text>
</comment>
<dbReference type="InterPro" id="IPR052494">
    <property type="entry name" value="Flagella_assembly_related"/>
</dbReference>
<feature type="compositionally biased region" description="Acidic residues" evidence="3">
    <location>
        <begin position="278"/>
        <end position="303"/>
    </location>
</feature>
<evidence type="ECO:0000256" key="3">
    <source>
        <dbReference type="SAM" id="MobiDB-lite"/>
    </source>
</evidence>
<gene>
    <name evidence="6" type="ORF">ACFQRB_03335</name>
</gene>
<keyword evidence="2" id="KW-0974">Archaeal flagellum</keyword>
<keyword evidence="4" id="KW-0472">Membrane</keyword>
<dbReference type="EMBL" id="JBHSZG010000001">
    <property type="protein sequence ID" value="MFC7135871.1"/>
    <property type="molecule type" value="Genomic_DNA"/>
</dbReference>
<proteinExistence type="predicted"/>
<comment type="subcellular location">
    <subcellularLocation>
        <location evidence="1">Archaeal flagellum</location>
    </subcellularLocation>
</comment>
<feature type="compositionally biased region" description="Acidic residues" evidence="3">
    <location>
        <begin position="80"/>
        <end position="101"/>
    </location>
</feature>
<feature type="compositionally biased region" description="Gly residues" evidence="3">
    <location>
        <begin position="58"/>
        <end position="79"/>
    </location>
</feature>
<evidence type="ECO:0000313" key="7">
    <source>
        <dbReference type="Proteomes" id="UP001596368"/>
    </source>
</evidence>
<dbReference type="Pfam" id="PF04659">
    <property type="entry name" value="Arch_fla_DE"/>
    <property type="match status" value="1"/>
</dbReference>
<evidence type="ECO:0000256" key="4">
    <source>
        <dbReference type="SAM" id="Phobius"/>
    </source>
</evidence>
<feature type="region of interest" description="Disordered" evidence="3">
    <location>
        <begin position="168"/>
        <end position="366"/>
    </location>
</feature>
<feature type="domain" description="Archaeal flagella protein FlaD/E" evidence="5">
    <location>
        <begin position="364"/>
        <end position="456"/>
    </location>
</feature>
<organism evidence="6 7">
    <name type="scientific">Halobaculum litoreum</name>
    <dbReference type="NCBI Taxonomy" id="3031998"/>
    <lineage>
        <taxon>Archaea</taxon>
        <taxon>Methanobacteriati</taxon>
        <taxon>Methanobacteriota</taxon>
        <taxon>Stenosarchaea group</taxon>
        <taxon>Halobacteria</taxon>
        <taxon>Halobacteriales</taxon>
        <taxon>Haloferacaceae</taxon>
        <taxon>Halobaculum</taxon>
    </lineage>
</organism>
<keyword evidence="7" id="KW-1185">Reference proteome</keyword>
<feature type="compositionally biased region" description="Acidic residues" evidence="3">
    <location>
        <begin position="344"/>
        <end position="360"/>
    </location>
</feature>
<protein>
    <submittedName>
        <fullName evidence="6">FlaD/FlaE family flagellar protein</fullName>
    </submittedName>
</protein>
<dbReference type="InterPro" id="IPR009205">
    <property type="entry name" value="FlaC_arc"/>
</dbReference>
<dbReference type="Pfam" id="PF05377">
    <property type="entry name" value="FlaC_arch"/>
    <property type="match status" value="1"/>
</dbReference>